<dbReference type="CDD" id="cd11614">
    <property type="entry name" value="SAF_CpaB_FlgA_like"/>
    <property type="match status" value="1"/>
</dbReference>
<sequence>MSKQSAIKRKRKPTIILPIIAAMLVASLFYLGAEKRAEEVIRPMSVPFAAVQLNEHQQIREDHIKFKEVPASSVPPNAILDPALITGKYVSTKNTIPVNNMFMQEHLVEFEDIPSRIGMMLDDDRYGLTMRVDLEKSVANSLRDNMDVQVRFFTRNTPSGQAFEGVLEERIRILAVRDSTGEDVTGPINPSSAEEEEQAQRTRQRVPTVVVFDADDAQASYLLRAQELGELNILAVSETVEESLDPREDEVVSNAEEVKDFVDEETLTKELEKIEEETNADTGHGEKFMGNAVKLFIDAMTHHLESQFEAGDTFVTLSGEIVVYDEELDELRYFDSRERYLGSKYALQGMSEDEIDEHLNRLTGEDN</sequence>
<keyword evidence="5" id="KW-1185">Reference proteome</keyword>
<keyword evidence="2" id="KW-0472">Membrane</keyword>
<gene>
    <name evidence="4" type="ORF">M3202_21270</name>
</gene>
<evidence type="ECO:0000259" key="3">
    <source>
        <dbReference type="Pfam" id="PF16976"/>
    </source>
</evidence>
<dbReference type="Proteomes" id="UP001139179">
    <property type="component" value="Unassembled WGS sequence"/>
</dbReference>
<dbReference type="Pfam" id="PF16976">
    <property type="entry name" value="RcpC"/>
    <property type="match status" value="1"/>
</dbReference>
<feature type="domain" description="Flp pilus assembly protein RcpC/CpaB" evidence="3">
    <location>
        <begin position="120"/>
        <end position="233"/>
    </location>
</feature>
<name>A0A9X2DWL0_9BACI</name>
<dbReference type="AlphaFoldDB" id="A0A9X2DWL0"/>
<feature type="transmembrane region" description="Helical" evidence="2">
    <location>
        <begin position="15"/>
        <end position="33"/>
    </location>
</feature>
<evidence type="ECO:0000313" key="4">
    <source>
        <dbReference type="EMBL" id="MCM3716578.1"/>
    </source>
</evidence>
<evidence type="ECO:0000256" key="1">
    <source>
        <dbReference type="SAM" id="MobiDB-lite"/>
    </source>
</evidence>
<protein>
    <submittedName>
        <fullName evidence="4">Flp pilus assembly protein CpaB</fullName>
    </submittedName>
</protein>
<keyword evidence="2" id="KW-1133">Transmembrane helix</keyword>
<proteinExistence type="predicted"/>
<evidence type="ECO:0000313" key="5">
    <source>
        <dbReference type="Proteomes" id="UP001139179"/>
    </source>
</evidence>
<feature type="region of interest" description="Disordered" evidence="1">
    <location>
        <begin position="180"/>
        <end position="202"/>
    </location>
</feature>
<keyword evidence="2" id="KW-0812">Transmembrane</keyword>
<dbReference type="EMBL" id="JAMBOL010000044">
    <property type="protein sequence ID" value="MCM3716578.1"/>
    <property type="molecule type" value="Genomic_DNA"/>
</dbReference>
<organism evidence="4 5">
    <name type="scientific">Halalkalibacter oceani</name>
    <dbReference type="NCBI Taxonomy" id="1653776"/>
    <lineage>
        <taxon>Bacteria</taxon>
        <taxon>Bacillati</taxon>
        <taxon>Bacillota</taxon>
        <taxon>Bacilli</taxon>
        <taxon>Bacillales</taxon>
        <taxon>Bacillaceae</taxon>
        <taxon>Halalkalibacter</taxon>
    </lineage>
</organism>
<accession>A0A9X2DWL0</accession>
<dbReference type="RefSeq" id="WP_251225226.1">
    <property type="nucleotide sequence ID" value="NZ_JAMBOL010000044.1"/>
</dbReference>
<reference evidence="4" key="1">
    <citation type="submission" date="2022-05" db="EMBL/GenBank/DDBJ databases">
        <title>Comparative Genomics of Spacecraft Associated Microbes.</title>
        <authorList>
            <person name="Tran M.T."/>
            <person name="Wright A."/>
            <person name="Seuylemezian A."/>
            <person name="Eisen J."/>
            <person name="Coil D."/>
        </authorList>
    </citation>
    <scope>NUCLEOTIDE SEQUENCE</scope>
    <source>
        <strain evidence="4">214.1.1</strain>
    </source>
</reference>
<comment type="caution">
    <text evidence="4">The sequence shown here is derived from an EMBL/GenBank/DDBJ whole genome shotgun (WGS) entry which is preliminary data.</text>
</comment>
<evidence type="ECO:0000256" key="2">
    <source>
        <dbReference type="SAM" id="Phobius"/>
    </source>
</evidence>
<dbReference type="InterPro" id="IPR031571">
    <property type="entry name" value="RcpC_dom"/>
</dbReference>